<feature type="region of interest" description="Disordered" evidence="1">
    <location>
        <begin position="179"/>
        <end position="198"/>
    </location>
</feature>
<evidence type="ECO:0000256" key="1">
    <source>
        <dbReference type="SAM" id="MobiDB-lite"/>
    </source>
</evidence>
<dbReference type="AlphaFoldDB" id="A0A3M7LY50"/>
<feature type="compositionally biased region" description="Polar residues" evidence="1">
    <location>
        <begin position="156"/>
        <end position="171"/>
    </location>
</feature>
<organism evidence="2 3">
    <name type="scientific">Pyrenophora seminiperda CCB06</name>
    <dbReference type="NCBI Taxonomy" id="1302712"/>
    <lineage>
        <taxon>Eukaryota</taxon>
        <taxon>Fungi</taxon>
        <taxon>Dikarya</taxon>
        <taxon>Ascomycota</taxon>
        <taxon>Pezizomycotina</taxon>
        <taxon>Dothideomycetes</taxon>
        <taxon>Pleosporomycetidae</taxon>
        <taxon>Pleosporales</taxon>
        <taxon>Pleosporineae</taxon>
        <taxon>Pleosporaceae</taxon>
        <taxon>Pyrenophora</taxon>
    </lineage>
</organism>
<protein>
    <submittedName>
        <fullName evidence="2">Rik1-associated factor 1</fullName>
    </submittedName>
</protein>
<feature type="region of interest" description="Disordered" evidence="1">
    <location>
        <begin position="119"/>
        <end position="171"/>
    </location>
</feature>
<feature type="region of interest" description="Disordered" evidence="1">
    <location>
        <begin position="12"/>
        <end position="53"/>
    </location>
</feature>
<feature type="compositionally biased region" description="Polar residues" evidence="1">
    <location>
        <begin position="124"/>
        <end position="143"/>
    </location>
</feature>
<feature type="compositionally biased region" description="Polar residues" evidence="1">
    <location>
        <begin position="369"/>
        <end position="394"/>
    </location>
</feature>
<dbReference type="EMBL" id="KE747810">
    <property type="protein sequence ID" value="RMZ67151.1"/>
    <property type="molecule type" value="Genomic_DNA"/>
</dbReference>
<evidence type="ECO:0000313" key="2">
    <source>
        <dbReference type="EMBL" id="RMZ67151.1"/>
    </source>
</evidence>
<feature type="region of interest" description="Disordered" evidence="1">
    <location>
        <begin position="369"/>
        <end position="408"/>
    </location>
</feature>
<evidence type="ECO:0000313" key="3">
    <source>
        <dbReference type="Proteomes" id="UP000265663"/>
    </source>
</evidence>
<sequence>MSDWRHAVIDLTNDDSDADDSDKHLLGSLPLATGPPASQHVPMLTSSRLPNAPQPVPTRPAGAYTNPATPHIGLSRSSGMASIGRDGATNHSQMPRHVPVYIGTERVNYAERAPKRLRTEIDLVSSTPRTPNVPAQSRPSAQQVDAKPQSRAFLPNDNTHWNAGAQSRAPSAQDINQALKSNAGPTPVLGNVDTKSPRTLHIGRTSPTIPFAPNGPVSKHPAQTLDLGNHVSATAHLKKKAIPRIASGSDMEATGHSSKRKNVTNSFNTAQDHFLIFLKEVKQLRWSDITTEFNKHMPYRQYHTLQSRYSTVLNKRDRSQDPPTLILPPQFAAEANVSWEYVHPHPFIVSSKAPKPSSHFTTPRYNAREQTIQNPQSRRPPIQQTEHNYSSGTESAPRRERTRRTQRVNYEWPRQRGVVADVLDDMPDAAVQEIYTSDDAPTRSESPQEEDISLPSKAVAVDNVPVDVDFDVEDAKLGLSLRRKALCDTPAEIVPYLTFFNTVSIWRGLGPVIQSRLAWSSLTC</sequence>
<name>A0A3M7LY50_9PLEO</name>
<accession>A0A3M7LY50</accession>
<gene>
    <name evidence="2" type="ORF">GMOD_00001034</name>
</gene>
<keyword evidence="3" id="KW-1185">Reference proteome</keyword>
<dbReference type="Proteomes" id="UP000265663">
    <property type="component" value="Unassembled WGS sequence"/>
</dbReference>
<reference evidence="2 3" key="1">
    <citation type="journal article" date="2014" name="PLoS ONE">
        <title>De novo Genome Assembly of the Fungal Plant Pathogen Pyrenophora semeniperda.</title>
        <authorList>
            <person name="Soliai M.M."/>
            <person name="Meyer S.E."/>
            <person name="Udall J.A."/>
            <person name="Elzinga D.E."/>
            <person name="Hermansen R.A."/>
            <person name="Bodily P.M."/>
            <person name="Hart A.A."/>
            <person name="Coleman C.E."/>
        </authorList>
    </citation>
    <scope>NUCLEOTIDE SEQUENCE [LARGE SCALE GENOMIC DNA]</scope>
    <source>
        <strain evidence="2 3">CCB06</strain>
        <tissue evidence="2">Mycelium</tissue>
    </source>
</reference>
<proteinExistence type="predicted"/>